<dbReference type="STRING" id="749414.SBI_01193"/>
<protein>
    <submittedName>
        <fullName evidence="1">Uncharacterized protein</fullName>
    </submittedName>
</protein>
<reference evidence="1 2" key="1">
    <citation type="journal article" date="2010" name="J. Bacteriol.">
        <title>Genome sequence of the milbemycin-producing bacterium Streptomyces bingchenggensis.</title>
        <authorList>
            <person name="Wang X.J."/>
            <person name="Yan Y.J."/>
            <person name="Zhang B."/>
            <person name="An J."/>
            <person name="Wang J.J."/>
            <person name="Tian J."/>
            <person name="Jiang L."/>
            <person name="Chen Y.H."/>
            <person name="Huang S.X."/>
            <person name="Yin M."/>
            <person name="Zhang J."/>
            <person name="Gao A.L."/>
            <person name="Liu C.X."/>
            <person name="Zhu Z.X."/>
            <person name="Xiang W.S."/>
        </authorList>
    </citation>
    <scope>NUCLEOTIDE SEQUENCE [LARGE SCALE GENOMIC DNA]</scope>
    <source>
        <strain evidence="1 2">BCW-1</strain>
    </source>
</reference>
<dbReference type="AlphaFoldDB" id="D7C9Y6"/>
<keyword evidence="2" id="KW-1185">Reference proteome</keyword>
<name>D7C9Y6_STRBB</name>
<dbReference type="EMBL" id="CP002047">
    <property type="protein sequence ID" value="ADI04314.1"/>
    <property type="molecule type" value="Genomic_DNA"/>
</dbReference>
<organism evidence="1 2">
    <name type="scientific">Streptomyces bingchenggensis (strain BCW-1)</name>
    <dbReference type="NCBI Taxonomy" id="749414"/>
    <lineage>
        <taxon>Bacteria</taxon>
        <taxon>Bacillati</taxon>
        <taxon>Actinomycetota</taxon>
        <taxon>Actinomycetes</taxon>
        <taxon>Kitasatosporales</taxon>
        <taxon>Streptomycetaceae</taxon>
        <taxon>Streptomyces</taxon>
    </lineage>
</organism>
<dbReference type="Proteomes" id="UP000000377">
    <property type="component" value="Chromosome"/>
</dbReference>
<accession>D7C9Y6</accession>
<dbReference type="HOGENOM" id="CLU_3348960_0_0_11"/>
<dbReference type="KEGG" id="sbh:SBI_01193"/>
<evidence type="ECO:0000313" key="1">
    <source>
        <dbReference type="EMBL" id="ADI04314.1"/>
    </source>
</evidence>
<proteinExistence type="predicted"/>
<sequence length="37" mass="4004">MTATDRTTSGLDCGYVLHPHSNEVINLYDEDIGPLVG</sequence>
<evidence type="ECO:0000313" key="2">
    <source>
        <dbReference type="Proteomes" id="UP000000377"/>
    </source>
</evidence>
<gene>
    <name evidence="1" type="ordered locus">SBI_01193</name>
</gene>